<dbReference type="Proteomes" id="UP000036464">
    <property type="component" value="Unassembled WGS sequence"/>
</dbReference>
<evidence type="ECO:0000313" key="3">
    <source>
        <dbReference type="Proteomes" id="UP000036464"/>
    </source>
</evidence>
<keyword evidence="3" id="KW-1185">Reference proteome</keyword>
<keyword evidence="1" id="KW-0812">Transmembrane</keyword>
<organism evidence="2 3">
    <name type="scientific">Mycolicibacter heraklionensis</name>
    <dbReference type="NCBI Taxonomy" id="512402"/>
    <lineage>
        <taxon>Bacteria</taxon>
        <taxon>Bacillati</taxon>
        <taxon>Actinomycetota</taxon>
        <taxon>Actinomycetes</taxon>
        <taxon>Mycobacteriales</taxon>
        <taxon>Mycobacteriaceae</taxon>
        <taxon>Mycolicibacter</taxon>
    </lineage>
</organism>
<keyword evidence="1" id="KW-0472">Membrane</keyword>
<name>A0ABR5FKH8_9MYCO</name>
<proteinExistence type="predicted"/>
<sequence>MSTHNCPRCGYQQHYRLARWTDRHPGAAVALAVVGLISVTAYPWLLAVLAAAGLAYGIDRERQRRTAVAARADYEHAALLAAPAPPVWQVRRLPQVPNSAARTMPQRAVGK</sequence>
<evidence type="ECO:0000256" key="1">
    <source>
        <dbReference type="SAM" id="Phobius"/>
    </source>
</evidence>
<feature type="transmembrane region" description="Helical" evidence="1">
    <location>
        <begin position="27"/>
        <end position="56"/>
    </location>
</feature>
<accession>A0ABR5FKH8</accession>
<evidence type="ECO:0008006" key="4">
    <source>
        <dbReference type="Google" id="ProtNLM"/>
    </source>
</evidence>
<keyword evidence="1" id="KW-1133">Transmembrane helix</keyword>
<reference evidence="2 3" key="1">
    <citation type="submission" date="2015-05" db="EMBL/GenBank/DDBJ databases">
        <title>Genome sequence of Mycobacterium heraklionense Davo strain.</title>
        <authorList>
            <person name="Greninger A.L."/>
            <person name="Cunningham G."/>
            <person name="Miller S."/>
        </authorList>
    </citation>
    <scope>NUCLEOTIDE SEQUENCE [LARGE SCALE GENOMIC DNA]</scope>
    <source>
        <strain evidence="2 3">Davo</strain>
    </source>
</reference>
<protein>
    <recommendedName>
        <fullName evidence="4">DUF2752 domain-containing protein</fullName>
    </recommendedName>
</protein>
<comment type="caution">
    <text evidence="2">The sequence shown here is derived from an EMBL/GenBank/DDBJ whole genome shotgun (WGS) entry which is preliminary data.</text>
</comment>
<gene>
    <name evidence="2" type="ORF">ABW16_01200</name>
</gene>
<dbReference type="RefSeq" id="WP_047317283.1">
    <property type="nucleotide sequence ID" value="NZ_LDPO01000001.1"/>
</dbReference>
<dbReference type="EMBL" id="LDPO01000001">
    <property type="protein sequence ID" value="KLO31496.1"/>
    <property type="molecule type" value="Genomic_DNA"/>
</dbReference>
<evidence type="ECO:0000313" key="2">
    <source>
        <dbReference type="EMBL" id="KLO31496.1"/>
    </source>
</evidence>